<keyword evidence="3" id="KW-0411">Iron-sulfur</keyword>
<name>A0A653AI79_UNCDX</name>
<evidence type="ECO:0000256" key="2">
    <source>
        <dbReference type="ARBA" id="ARBA00023004"/>
    </source>
</evidence>
<dbReference type="GO" id="GO:0051536">
    <property type="term" value="F:iron-sulfur cluster binding"/>
    <property type="evidence" value="ECO:0007669"/>
    <property type="project" value="UniProtKB-KW"/>
</dbReference>
<sequence>MKSQQGTTPSEKILDLEGFERLIAALKQAGYTTIGPLEHSGAIVLGEIGSTADIPAGRVDEQDAGRYRLMDEPAGSLFAHVVGPHSLKHHLYPAEIRLIGAHRTDSGFTLEAFKEDPPRYAFIGARACDTAAVAVLDGVLLDGPSADAVYAARRKKMFIVALDCTRPGGTCFCASMKTGPRVVSGFDIAMTELNLNGRHCFVARAGSREGERILESAGAKLAPEEDKRLAAEVMEKAARKMGRCMDTETLDALFFEHFEHPHWDEVAARCLTCGNCTLVCPTCFCHGVSEENAVDGQNAGRIRMWDTCFSRDFSYIHGGSVRESAKSRYRQWITHKLVTWVPQFGVRGCVGCGRCITWCPVGIDITAEVKAFRG</sequence>
<dbReference type="EMBL" id="UPXX01000032">
    <property type="protein sequence ID" value="VBB47476.1"/>
    <property type="molecule type" value="Genomic_DNA"/>
</dbReference>
<dbReference type="SUPFAM" id="SSF46548">
    <property type="entry name" value="alpha-helical ferredoxin"/>
    <property type="match status" value="1"/>
</dbReference>
<accession>A0A653AI79</accession>
<dbReference type="PANTHER" id="PTHR40447">
    <property type="entry name" value="ANAEROBIC SULFITE REDUCTASE SUBUNIT A"/>
    <property type="match status" value="1"/>
</dbReference>
<dbReference type="PROSITE" id="PS51379">
    <property type="entry name" value="4FE4S_FER_2"/>
    <property type="match status" value="2"/>
</dbReference>
<keyword evidence="1" id="KW-0479">Metal-binding</keyword>
<feature type="domain" description="4Fe-4S ferredoxin-type" evidence="4">
    <location>
        <begin position="259"/>
        <end position="291"/>
    </location>
</feature>
<dbReference type="GO" id="GO:0046872">
    <property type="term" value="F:metal ion binding"/>
    <property type="evidence" value="ECO:0007669"/>
    <property type="project" value="UniProtKB-KW"/>
</dbReference>
<evidence type="ECO:0000313" key="5">
    <source>
        <dbReference type="EMBL" id="VBB47476.1"/>
    </source>
</evidence>
<dbReference type="Pfam" id="PF17179">
    <property type="entry name" value="Fer4_22"/>
    <property type="match status" value="1"/>
</dbReference>
<gene>
    <name evidence="5" type="ORF">TRIP_B50325</name>
</gene>
<dbReference type="PROSITE" id="PS00198">
    <property type="entry name" value="4FE4S_FER_1"/>
    <property type="match status" value="2"/>
</dbReference>
<evidence type="ECO:0000256" key="3">
    <source>
        <dbReference type="ARBA" id="ARBA00023014"/>
    </source>
</evidence>
<evidence type="ECO:0000259" key="4">
    <source>
        <dbReference type="PROSITE" id="PS51379"/>
    </source>
</evidence>
<dbReference type="InterPro" id="IPR017896">
    <property type="entry name" value="4Fe4S_Fe-S-bd"/>
</dbReference>
<organism evidence="5">
    <name type="scientific">Uncultured Desulfatiglans sp</name>
    <dbReference type="NCBI Taxonomy" id="1748965"/>
    <lineage>
        <taxon>Bacteria</taxon>
        <taxon>Pseudomonadati</taxon>
        <taxon>Thermodesulfobacteriota</taxon>
        <taxon>Desulfobacteria</taxon>
        <taxon>Desulfatiglandales</taxon>
        <taxon>Desulfatiglandaceae</taxon>
        <taxon>Desulfatiglans</taxon>
        <taxon>environmental samples</taxon>
    </lineage>
</organism>
<dbReference type="PANTHER" id="PTHR40447:SF1">
    <property type="entry name" value="ANAEROBIC SULFITE REDUCTASE SUBUNIT A"/>
    <property type="match status" value="1"/>
</dbReference>
<proteinExistence type="predicted"/>
<reference evidence="5" key="1">
    <citation type="submission" date="2018-07" db="EMBL/GenBank/DDBJ databases">
        <authorList>
            <consortium name="Genoscope - CEA"/>
            <person name="William W."/>
        </authorList>
    </citation>
    <scope>NUCLEOTIDE SEQUENCE</scope>
    <source>
        <strain evidence="5">IK1</strain>
    </source>
</reference>
<protein>
    <submittedName>
        <fullName evidence="5">4Fe-4S ferredoxin iron-sulfur binding domain protein</fullName>
    </submittedName>
</protein>
<dbReference type="AlphaFoldDB" id="A0A653AI79"/>
<keyword evidence="2" id="KW-0408">Iron</keyword>
<dbReference type="InterPro" id="IPR017900">
    <property type="entry name" value="4Fe4S_Fe_S_CS"/>
</dbReference>
<feature type="domain" description="4Fe-4S ferredoxin-type" evidence="4">
    <location>
        <begin position="340"/>
        <end position="368"/>
    </location>
</feature>
<evidence type="ECO:0000256" key="1">
    <source>
        <dbReference type="ARBA" id="ARBA00022723"/>
    </source>
</evidence>